<evidence type="ECO:0000313" key="3">
    <source>
        <dbReference type="Proteomes" id="UP000002209"/>
    </source>
</evidence>
<dbReference type="EMBL" id="AP009153">
    <property type="protein sequence ID" value="BAH38012.1"/>
    <property type="molecule type" value="Genomic_DNA"/>
</dbReference>
<dbReference type="Pfam" id="PF00144">
    <property type="entry name" value="Beta-lactamase"/>
    <property type="match status" value="1"/>
</dbReference>
<dbReference type="Gene3D" id="3.40.710.10">
    <property type="entry name" value="DD-peptidase/beta-lactamase superfamily"/>
    <property type="match status" value="1"/>
</dbReference>
<gene>
    <name evidence="2" type="ordered locus">GAU_0970</name>
</gene>
<dbReference type="AlphaFoldDB" id="C1A702"/>
<organism evidence="2 3">
    <name type="scientific">Gemmatimonas aurantiaca (strain DSM 14586 / JCM 11422 / NBRC 100505 / T-27)</name>
    <dbReference type="NCBI Taxonomy" id="379066"/>
    <lineage>
        <taxon>Bacteria</taxon>
        <taxon>Pseudomonadati</taxon>
        <taxon>Gemmatimonadota</taxon>
        <taxon>Gemmatimonadia</taxon>
        <taxon>Gemmatimonadales</taxon>
        <taxon>Gemmatimonadaceae</taxon>
        <taxon>Gemmatimonas</taxon>
    </lineage>
</organism>
<dbReference type="InterPro" id="IPR050789">
    <property type="entry name" value="Diverse_Enzym_Activities"/>
</dbReference>
<dbReference type="eggNOG" id="COG1680">
    <property type="taxonomic scope" value="Bacteria"/>
</dbReference>
<sequence length="424" mass="46425">MVVERHNLLKRPGMIPTMALHIGAMTLLAMTDVGSPRVDHHGSHFHSDSTVRRLDGSTLSVTRADSLVRTLVAQHHITGLQIAVVNGGRLAWSAAYGLQNKAPDRPLTTGSILWAASITKGVFAAYAMQLVERGRLPLDTPVVALLQTPLDQVPAYKESASALVKDPRWAHVTPRMLLSHSSGLANFAFLEPDGRMQLHHEPGTAYRYSGDGLNILQLVIEQREGQKLEVLMEQQLLQPLGMSSTTMIHRAPFTERMADRFGKEEQFLAATRRSPARAAGSMVSTAEDLAHFGIALMQGRVLGERTRAEMLRPQIVPNTQHEFPMPGDTGTNAEAKRLGVAYGLGWGLMTTTPHGPGFFKQGHGDGAQTLMVCFARQQQCLVLMTNSDNGEWAFAPLVKEFLGSDALPVEWMSYTPDALRSKTN</sequence>
<dbReference type="SUPFAM" id="SSF56601">
    <property type="entry name" value="beta-lactamase/transpeptidase-like"/>
    <property type="match status" value="1"/>
</dbReference>
<keyword evidence="3" id="KW-1185">Reference proteome</keyword>
<protein>
    <submittedName>
        <fullName evidence="2">Beta-lactamase family protein</fullName>
    </submittedName>
</protein>
<dbReference type="InterPro" id="IPR001466">
    <property type="entry name" value="Beta-lactam-related"/>
</dbReference>
<dbReference type="HOGENOM" id="CLU_020027_8_3_0"/>
<dbReference type="Proteomes" id="UP000002209">
    <property type="component" value="Chromosome"/>
</dbReference>
<accession>C1A702</accession>
<dbReference type="KEGG" id="gau:GAU_0970"/>
<reference evidence="3" key="1">
    <citation type="submission" date="2006-03" db="EMBL/GenBank/DDBJ databases">
        <title>Complete genome sequence of Gemmatimonas aurantiaca T-27 that represents a novel phylum Gemmatimonadetes.</title>
        <authorList>
            <person name="Takasaki K."/>
            <person name="Ichikawa N."/>
            <person name="Miura H."/>
            <person name="Matsushita S."/>
            <person name="Watanabe Y."/>
            <person name="Oguchi A."/>
            <person name="Ankai A."/>
            <person name="Yashiro I."/>
            <person name="Takahashi M."/>
            <person name="Terui Y."/>
            <person name="Fukui S."/>
            <person name="Yokoyama H."/>
            <person name="Tanikawa S."/>
            <person name="Hanada S."/>
            <person name="Kamagata Y."/>
            <person name="Fujita N."/>
        </authorList>
    </citation>
    <scope>NUCLEOTIDE SEQUENCE [LARGE SCALE GENOMIC DNA]</scope>
    <source>
        <strain evidence="3">T-27 / DSM 14586 / JCM 11422 / NBRC 100505</strain>
    </source>
</reference>
<name>C1A702_GEMAT</name>
<dbReference type="InterPro" id="IPR012338">
    <property type="entry name" value="Beta-lactam/transpept-like"/>
</dbReference>
<dbReference type="PANTHER" id="PTHR43283">
    <property type="entry name" value="BETA-LACTAMASE-RELATED"/>
    <property type="match status" value="1"/>
</dbReference>
<feature type="domain" description="Beta-lactamase-related" evidence="1">
    <location>
        <begin position="65"/>
        <end position="391"/>
    </location>
</feature>
<evidence type="ECO:0000313" key="2">
    <source>
        <dbReference type="EMBL" id="BAH38012.1"/>
    </source>
</evidence>
<dbReference type="STRING" id="379066.GAU_0970"/>
<evidence type="ECO:0000259" key="1">
    <source>
        <dbReference type="Pfam" id="PF00144"/>
    </source>
</evidence>
<proteinExistence type="predicted"/>
<dbReference type="PANTHER" id="PTHR43283:SF18">
    <property type="match status" value="1"/>
</dbReference>